<reference evidence="3" key="1">
    <citation type="submission" date="2019-05" db="EMBL/GenBank/DDBJ databases">
        <title>Complete genome sequencing of Dialister sp. strain 5BBH33.</title>
        <authorList>
            <person name="Sakamoto M."/>
            <person name="Murakami T."/>
            <person name="Mori H."/>
        </authorList>
    </citation>
    <scope>NUCLEOTIDE SEQUENCE [LARGE SCALE GENOMIC DNA]</scope>
    <source>
        <strain evidence="3">5BBH33</strain>
    </source>
</reference>
<keyword evidence="3" id="KW-1185">Reference proteome</keyword>
<dbReference type="RefSeq" id="WP_162501792.1">
    <property type="nucleotide sequence ID" value="NZ_AP019697.1"/>
</dbReference>
<gene>
    <name evidence="2" type="ORF">Dia5BBH33_18480</name>
</gene>
<sequence length="108" mass="12166">MMDTIQENEIFNLADKVDYQDGAFHPLVIDSNDKAEHVLMAVDKGVLIPDHKAPSDLIFQALEGEAVLHVGGKDLNVKKGDFLYLKEGTLHHLQAVTKFKFSMVRIYK</sequence>
<dbReference type="Proteomes" id="UP000320585">
    <property type="component" value="Chromosome"/>
</dbReference>
<organism evidence="2 3">
    <name type="scientific">Dialister hominis</name>
    <dbReference type="NCBI Taxonomy" id="2582419"/>
    <lineage>
        <taxon>Bacteria</taxon>
        <taxon>Bacillati</taxon>
        <taxon>Bacillota</taxon>
        <taxon>Negativicutes</taxon>
        <taxon>Veillonellales</taxon>
        <taxon>Veillonellaceae</taxon>
        <taxon>Dialister</taxon>
    </lineage>
</organism>
<feature type="domain" description="Cupin type-2" evidence="1">
    <location>
        <begin position="39"/>
        <end position="103"/>
    </location>
</feature>
<dbReference type="AlphaFoldDB" id="A0A8D5A2W6"/>
<dbReference type="PANTHER" id="PTHR37694">
    <property type="entry name" value="SLR8022 PROTEIN"/>
    <property type="match status" value="1"/>
</dbReference>
<dbReference type="KEGG" id="dho:Dia5BBH33_18480"/>
<dbReference type="InterPro" id="IPR014710">
    <property type="entry name" value="RmlC-like_jellyroll"/>
</dbReference>
<proteinExistence type="predicted"/>
<accession>A0A8D5A2W6</accession>
<evidence type="ECO:0000259" key="1">
    <source>
        <dbReference type="Pfam" id="PF07883"/>
    </source>
</evidence>
<dbReference type="SUPFAM" id="SSF51182">
    <property type="entry name" value="RmlC-like cupins"/>
    <property type="match status" value="1"/>
</dbReference>
<dbReference type="GeneID" id="92717057"/>
<dbReference type="Pfam" id="PF07883">
    <property type="entry name" value="Cupin_2"/>
    <property type="match status" value="1"/>
</dbReference>
<dbReference type="PANTHER" id="PTHR37694:SF1">
    <property type="entry name" value="SLR8022 PROTEIN"/>
    <property type="match status" value="1"/>
</dbReference>
<evidence type="ECO:0000313" key="3">
    <source>
        <dbReference type="Proteomes" id="UP000320585"/>
    </source>
</evidence>
<dbReference type="InterPro" id="IPR013096">
    <property type="entry name" value="Cupin_2"/>
</dbReference>
<dbReference type="InterPro" id="IPR011051">
    <property type="entry name" value="RmlC_Cupin_sf"/>
</dbReference>
<protein>
    <recommendedName>
        <fullName evidence="1">Cupin type-2 domain-containing protein</fullName>
    </recommendedName>
</protein>
<dbReference type="EMBL" id="AP019697">
    <property type="protein sequence ID" value="BBK25913.1"/>
    <property type="molecule type" value="Genomic_DNA"/>
</dbReference>
<name>A0A8D5A2W6_9FIRM</name>
<dbReference type="Gene3D" id="2.60.120.10">
    <property type="entry name" value="Jelly Rolls"/>
    <property type="match status" value="1"/>
</dbReference>
<evidence type="ECO:0000313" key="2">
    <source>
        <dbReference type="EMBL" id="BBK25913.1"/>
    </source>
</evidence>